<evidence type="ECO:0000256" key="1">
    <source>
        <dbReference type="SAM" id="Phobius"/>
    </source>
</evidence>
<organism evidence="2 3">
    <name type="scientific">Paenibacillus allorhizoplanae</name>
    <dbReference type="NCBI Taxonomy" id="2905648"/>
    <lineage>
        <taxon>Bacteria</taxon>
        <taxon>Bacillati</taxon>
        <taxon>Bacillota</taxon>
        <taxon>Bacilli</taxon>
        <taxon>Bacillales</taxon>
        <taxon>Paenibacillaceae</taxon>
        <taxon>Paenibacillus</taxon>
    </lineage>
</organism>
<reference evidence="2" key="1">
    <citation type="submission" date="2022-01" db="EMBL/GenBank/DDBJ databases">
        <authorList>
            <person name="Criscuolo A."/>
        </authorList>
    </citation>
    <scope>NUCLEOTIDE SEQUENCE</scope>
    <source>
        <strain evidence="2">CIP111891</strain>
    </source>
</reference>
<protein>
    <submittedName>
        <fullName evidence="2">Uncharacterized protein</fullName>
    </submittedName>
</protein>
<proteinExistence type="predicted"/>
<keyword evidence="1" id="KW-0472">Membrane</keyword>
<feature type="transmembrane region" description="Helical" evidence="1">
    <location>
        <begin position="6"/>
        <end position="20"/>
    </location>
</feature>
<keyword evidence="1" id="KW-0812">Transmembrane</keyword>
<feature type="transmembrane region" description="Helical" evidence="1">
    <location>
        <begin position="95"/>
        <end position="115"/>
    </location>
</feature>
<keyword evidence="3" id="KW-1185">Reference proteome</keyword>
<gene>
    <name evidence="2" type="ORF">PAECIP111891_05196</name>
</gene>
<accession>A0ABM9CSU5</accession>
<name>A0ABM9CSU5_9BACL</name>
<feature type="transmembrane region" description="Helical" evidence="1">
    <location>
        <begin position="70"/>
        <end position="88"/>
    </location>
</feature>
<dbReference type="EMBL" id="CAKMMW010000020">
    <property type="protein sequence ID" value="CAH1221482.1"/>
    <property type="molecule type" value="Genomic_DNA"/>
</dbReference>
<evidence type="ECO:0000313" key="2">
    <source>
        <dbReference type="EMBL" id="CAH1221482.1"/>
    </source>
</evidence>
<evidence type="ECO:0000313" key="3">
    <source>
        <dbReference type="Proteomes" id="UP000838821"/>
    </source>
</evidence>
<feature type="transmembrane region" description="Helical" evidence="1">
    <location>
        <begin position="127"/>
        <end position="149"/>
    </location>
</feature>
<comment type="caution">
    <text evidence="2">The sequence shown here is derived from an EMBL/GenBank/DDBJ whole genome shotgun (WGS) entry which is preliminary data.</text>
</comment>
<dbReference type="Proteomes" id="UP000838821">
    <property type="component" value="Unassembled WGS sequence"/>
</dbReference>
<sequence>MVTLNMIMFLISIGVLYTLRRMQKIFLPIEKIVYYMVIVVTIEQIHSAILDNYKLLEFSEALSALFFYKMNQLIVFPISTMWLLFSFFHSKPRFLLKMLFLGIWFAVLIESYMLFKILGIVKFTGWNFGYAIVVWYIVLVESFCFSLLFRKMHGKCDHRDIVSP</sequence>
<keyword evidence="1" id="KW-1133">Transmembrane helix</keyword>
<feature type="transmembrane region" description="Helical" evidence="1">
    <location>
        <begin position="32"/>
        <end position="50"/>
    </location>
</feature>